<reference evidence="2" key="1">
    <citation type="submission" date="2018-04" db="EMBL/GenBank/DDBJ databases">
        <authorList>
            <person name="Jy Z."/>
        </authorList>
    </citation>
    <scope>NUCLEOTIDE SEQUENCE</scope>
    <source>
        <strain evidence="3">AS13</strain>
        <strain evidence="2">LA18</strain>
    </source>
</reference>
<comment type="caution">
    <text evidence="2">The sequence shown here is derived from an EMBL/GenBank/DDBJ whole genome shotgun (WGS) entry which is preliminary data.</text>
</comment>
<evidence type="ECO:0008006" key="6">
    <source>
        <dbReference type="Google" id="ProtNLM"/>
    </source>
</evidence>
<evidence type="ECO:0000313" key="5">
    <source>
        <dbReference type="Proteomes" id="UP001172791"/>
    </source>
</evidence>
<evidence type="ECO:0000313" key="4">
    <source>
        <dbReference type="Proteomes" id="UP001172788"/>
    </source>
</evidence>
<accession>A0AAW7MIT0</accession>
<evidence type="ECO:0000313" key="2">
    <source>
        <dbReference type="EMBL" id="MDN4572665.1"/>
    </source>
</evidence>
<dbReference type="Proteomes" id="UP001172788">
    <property type="component" value="Unassembled WGS sequence"/>
</dbReference>
<keyword evidence="4" id="KW-1185">Reference proteome</keyword>
<dbReference type="Proteomes" id="UP001172791">
    <property type="component" value="Unassembled WGS sequence"/>
</dbReference>
<dbReference type="EMBL" id="QAIC01000029">
    <property type="protein sequence ID" value="MDN4572665.1"/>
    <property type="molecule type" value="Genomic_DNA"/>
</dbReference>
<protein>
    <recommendedName>
        <fullName evidence="6">Phage capsid protein</fullName>
    </recommendedName>
</protein>
<dbReference type="InterPro" id="IPR009228">
    <property type="entry name" value="Capsid_scaffold_GpO"/>
</dbReference>
<dbReference type="RefSeq" id="WP_301233820.1">
    <property type="nucleotide sequence ID" value="NZ_QAIC01000029.1"/>
</dbReference>
<gene>
    <name evidence="2" type="ORF">DBA34_05245</name>
    <name evidence="3" type="ORF">DBB29_02960</name>
</gene>
<name>A0AAW7MIT0_9BURK</name>
<dbReference type="EMBL" id="QAID01000029">
    <property type="protein sequence ID" value="MDN4577080.1"/>
    <property type="molecule type" value="Genomic_DNA"/>
</dbReference>
<evidence type="ECO:0000313" key="3">
    <source>
        <dbReference type="EMBL" id="MDN4577080.1"/>
    </source>
</evidence>
<dbReference type="AlphaFoldDB" id="A0AAW7MIT0"/>
<organism evidence="2 5">
    <name type="scientific">Pandoraea cepalis</name>
    <dbReference type="NCBI Taxonomy" id="2508294"/>
    <lineage>
        <taxon>Bacteria</taxon>
        <taxon>Pseudomonadati</taxon>
        <taxon>Pseudomonadota</taxon>
        <taxon>Betaproteobacteria</taxon>
        <taxon>Burkholderiales</taxon>
        <taxon>Burkholderiaceae</taxon>
        <taxon>Pandoraea</taxon>
    </lineage>
</organism>
<dbReference type="Pfam" id="PF05929">
    <property type="entry name" value="Phage_GPO"/>
    <property type="match status" value="1"/>
</dbReference>
<evidence type="ECO:0000256" key="1">
    <source>
        <dbReference type="SAM" id="MobiDB-lite"/>
    </source>
</evidence>
<feature type="region of interest" description="Disordered" evidence="1">
    <location>
        <begin position="268"/>
        <end position="289"/>
    </location>
</feature>
<proteinExistence type="predicted"/>
<sequence>MAKKSKFFVVATEGATTDGRTITKQMIQEMATTYDPKKFGARINLEHYRGVDPQGLFKAYGDVVALKSETNAEGKLQLLAQLDPTDDLVAMTTKDRQKVFTSIEVNPNFAQSGQAYLVGLAVTDNPASLGTEMLQFSAAQKNSPLAGRKQDPENLFTAAEPFTLELEADVGAGASEVTMTMTGSVLERFTAVLFGQKTPPAAPAVQTPQPAEQPPQFTGEMIATAGAEAFANAMQKFSSTMAEAMKPVVDGLEKLRVDHDALVTKLSATDASAPRAPATGAKTEHVTDC</sequence>